<dbReference type="EMBL" id="KQ086056">
    <property type="protein sequence ID" value="KLO09416.1"/>
    <property type="molecule type" value="Genomic_DNA"/>
</dbReference>
<dbReference type="OrthoDB" id="5327923at2759"/>
<dbReference type="STRING" id="27342.A0A0H2RXD4"/>
<evidence type="ECO:0000313" key="1">
    <source>
        <dbReference type="EMBL" id="KLO09416.1"/>
    </source>
</evidence>
<reference evidence="1 2" key="1">
    <citation type="submission" date="2015-04" db="EMBL/GenBank/DDBJ databases">
        <title>Complete genome sequence of Schizopora paradoxa KUC8140, a cosmopolitan wood degrader in East Asia.</title>
        <authorList>
            <consortium name="DOE Joint Genome Institute"/>
            <person name="Min B."/>
            <person name="Park H."/>
            <person name="Jang Y."/>
            <person name="Kim J.-J."/>
            <person name="Kim K.H."/>
            <person name="Pangilinan J."/>
            <person name="Lipzen A."/>
            <person name="Riley R."/>
            <person name="Grigoriev I.V."/>
            <person name="Spatafora J.W."/>
            <person name="Choi I.-G."/>
        </authorList>
    </citation>
    <scope>NUCLEOTIDE SEQUENCE [LARGE SCALE GENOMIC DNA]</scope>
    <source>
        <strain evidence="1 2">KUC8140</strain>
    </source>
</reference>
<sequence>MIGDDVVHTYILARDTEVEGEFTDVDTTDADGTQEAHLYITPKRCIGAGHHSYIYQVELELPRELLVKPKTCLKCAYEGPGEALKKTVTEKGNRVKELFEVKKQHAPYCKHLDDGVPRPKSAKVSVTAKVTMPRTVDSEDHEQHLANEAWRYMNFPNHFFEHWTGYNIIPPCKDPLPVGAVVPQFYGYYRPQEQCEGEFMSPILLLEHCGTQANMNELTLEERRECWSLLERLNLGGFVHNSVFERNILIQNGPVQWSPFKRSSLHPRFRLIDFGRCEKIDDDEDLALNDRFNADVEFRLDFY</sequence>
<protein>
    <recommendedName>
        <fullName evidence="3">Protein kinase domain-containing protein</fullName>
    </recommendedName>
</protein>
<evidence type="ECO:0000313" key="2">
    <source>
        <dbReference type="Proteomes" id="UP000053477"/>
    </source>
</evidence>
<dbReference type="InParanoid" id="A0A0H2RXD4"/>
<keyword evidence="2" id="KW-1185">Reference proteome</keyword>
<dbReference type="AlphaFoldDB" id="A0A0H2RXD4"/>
<name>A0A0H2RXD4_9AGAM</name>
<organism evidence="1 2">
    <name type="scientific">Schizopora paradoxa</name>
    <dbReference type="NCBI Taxonomy" id="27342"/>
    <lineage>
        <taxon>Eukaryota</taxon>
        <taxon>Fungi</taxon>
        <taxon>Dikarya</taxon>
        <taxon>Basidiomycota</taxon>
        <taxon>Agaricomycotina</taxon>
        <taxon>Agaricomycetes</taxon>
        <taxon>Hymenochaetales</taxon>
        <taxon>Schizoporaceae</taxon>
        <taxon>Schizopora</taxon>
    </lineage>
</organism>
<gene>
    <name evidence="1" type="ORF">SCHPADRAFT_834061</name>
</gene>
<evidence type="ECO:0008006" key="3">
    <source>
        <dbReference type="Google" id="ProtNLM"/>
    </source>
</evidence>
<dbReference type="Proteomes" id="UP000053477">
    <property type="component" value="Unassembled WGS sequence"/>
</dbReference>
<proteinExistence type="predicted"/>
<accession>A0A0H2RXD4</accession>